<evidence type="ECO:0000313" key="3">
    <source>
        <dbReference type="Proteomes" id="UP000011669"/>
    </source>
</evidence>
<dbReference type="InterPro" id="IPR003018">
    <property type="entry name" value="GAF"/>
</dbReference>
<dbReference type="InterPro" id="IPR029016">
    <property type="entry name" value="GAF-like_dom_sf"/>
</dbReference>
<proteinExistence type="predicted"/>
<reference evidence="2 3" key="1">
    <citation type="journal article" date="2014" name="PLoS Genet.">
        <title>Phylogenetically driven sequencing of extremely halophilic archaea reveals strategies for static and dynamic osmo-response.</title>
        <authorList>
            <person name="Becker E.A."/>
            <person name="Seitzer P.M."/>
            <person name="Tritt A."/>
            <person name="Larsen D."/>
            <person name="Krusor M."/>
            <person name="Yao A.I."/>
            <person name="Wu D."/>
            <person name="Madern D."/>
            <person name="Eisen J.A."/>
            <person name="Darling A.E."/>
            <person name="Facciotti M.T."/>
        </authorList>
    </citation>
    <scope>NUCLEOTIDE SEQUENCE [LARGE SCALE GENOMIC DNA]</scope>
    <source>
        <strain evidence="2 3">DSM 5350</strain>
    </source>
</reference>
<dbReference type="PATRIC" id="fig|1227455.4.peg.1977"/>
<evidence type="ECO:0000313" key="2">
    <source>
        <dbReference type="EMBL" id="EMA44911.1"/>
    </source>
</evidence>
<accession>M0MGR8</accession>
<gene>
    <name evidence="2" type="ORF">C449_09649</name>
</gene>
<sequence>MNDEETPSSIAPKPDEGTGEVLQNVVAEFDCTSGTLHRTDEDGLQLVASVGIPDSVLPRIETIPVGKGMAGLAAERMEPVDICNLQTDDSGVAEDGARATGMEGSLAAPIIGEDGTLEGTIGVGKPEQYEFTAEERDKLMRIGKQIISHDSTE</sequence>
<organism evidence="2 3">
    <name type="scientific">Halococcus saccharolyticus DSM 5350</name>
    <dbReference type="NCBI Taxonomy" id="1227455"/>
    <lineage>
        <taxon>Archaea</taxon>
        <taxon>Methanobacteriati</taxon>
        <taxon>Methanobacteriota</taxon>
        <taxon>Stenosarchaea group</taxon>
        <taxon>Halobacteria</taxon>
        <taxon>Halobacteriales</taxon>
        <taxon>Halococcaceae</taxon>
        <taxon>Halococcus</taxon>
    </lineage>
</organism>
<evidence type="ECO:0000259" key="1">
    <source>
        <dbReference type="Pfam" id="PF13185"/>
    </source>
</evidence>
<dbReference type="Proteomes" id="UP000011669">
    <property type="component" value="Unassembled WGS sequence"/>
</dbReference>
<dbReference type="AlphaFoldDB" id="M0MGR8"/>
<name>M0MGR8_9EURY</name>
<dbReference type="Pfam" id="PF13185">
    <property type="entry name" value="GAF_2"/>
    <property type="match status" value="1"/>
</dbReference>
<comment type="caution">
    <text evidence="2">The sequence shown here is derived from an EMBL/GenBank/DDBJ whole genome shotgun (WGS) entry which is preliminary data.</text>
</comment>
<dbReference type="RefSeq" id="WP_006077782.1">
    <property type="nucleotide sequence ID" value="NZ_AOMD01000021.1"/>
</dbReference>
<keyword evidence="3" id="KW-1185">Reference proteome</keyword>
<dbReference type="STRING" id="1227455.C449_09649"/>
<dbReference type="OrthoDB" id="211597at2157"/>
<dbReference type="EMBL" id="AOMD01000021">
    <property type="protein sequence ID" value="EMA44911.1"/>
    <property type="molecule type" value="Genomic_DNA"/>
</dbReference>
<feature type="domain" description="GAF" evidence="1">
    <location>
        <begin position="20"/>
        <end position="146"/>
    </location>
</feature>
<dbReference type="SUPFAM" id="SSF55781">
    <property type="entry name" value="GAF domain-like"/>
    <property type="match status" value="1"/>
</dbReference>
<dbReference type="InParanoid" id="M0MGR8"/>
<protein>
    <submittedName>
        <fullName evidence="2">GAF sensor protein</fullName>
    </submittedName>
</protein>
<dbReference type="Gene3D" id="3.30.450.40">
    <property type="match status" value="1"/>
</dbReference>